<gene>
    <name evidence="1" type="ORF">C7459_12469</name>
</gene>
<proteinExistence type="predicted"/>
<evidence type="ECO:0000313" key="1">
    <source>
        <dbReference type="EMBL" id="PWK05320.1"/>
    </source>
</evidence>
<reference evidence="1 2" key="1">
    <citation type="submission" date="2018-05" db="EMBL/GenBank/DDBJ databases">
        <title>Genomic Encyclopedia of Type Strains, Phase IV (KMG-IV): sequencing the most valuable type-strain genomes for metagenomic binning, comparative biology and taxonomic classification.</title>
        <authorList>
            <person name="Goeker M."/>
        </authorList>
    </citation>
    <scope>NUCLEOTIDE SEQUENCE [LARGE SCALE GENOMIC DNA]</scope>
    <source>
        <strain evidence="1 2">DSM 18773</strain>
    </source>
</reference>
<sequence length="76" mass="9210">MENDRYVLDCGGEWILEFDPKPHYERVIPEMLHAIMTQMERGTYVIRTNAKHEVKKDVTYTFEVFGIEYTILRERR</sequence>
<dbReference type="EMBL" id="QGGL01000024">
    <property type="protein sequence ID" value="PWK05320.1"/>
    <property type="molecule type" value="Genomic_DNA"/>
</dbReference>
<comment type="caution">
    <text evidence="1">The sequence shown here is derived from an EMBL/GenBank/DDBJ whole genome shotgun (WGS) entry which is preliminary data.</text>
</comment>
<name>A0A316D3A6_9BACL</name>
<dbReference type="Proteomes" id="UP000245634">
    <property type="component" value="Unassembled WGS sequence"/>
</dbReference>
<protein>
    <submittedName>
        <fullName evidence="1">Uncharacterized protein</fullName>
    </submittedName>
</protein>
<organism evidence="1 2">
    <name type="scientific">Tumebacillus permanentifrigoris</name>
    <dbReference type="NCBI Taxonomy" id="378543"/>
    <lineage>
        <taxon>Bacteria</taxon>
        <taxon>Bacillati</taxon>
        <taxon>Bacillota</taxon>
        <taxon>Bacilli</taxon>
        <taxon>Bacillales</taxon>
        <taxon>Alicyclobacillaceae</taxon>
        <taxon>Tumebacillus</taxon>
    </lineage>
</organism>
<accession>A0A316D3A6</accession>
<keyword evidence="2" id="KW-1185">Reference proteome</keyword>
<dbReference type="AlphaFoldDB" id="A0A316D3A6"/>
<evidence type="ECO:0000313" key="2">
    <source>
        <dbReference type="Proteomes" id="UP000245634"/>
    </source>
</evidence>
<dbReference type="RefSeq" id="WP_109691187.1">
    <property type="nucleotide sequence ID" value="NZ_QGGL01000024.1"/>
</dbReference>